<dbReference type="EMBL" id="WUUU01000001">
    <property type="protein sequence ID" value="MXR19118.1"/>
    <property type="molecule type" value="Genomic_DNA"/>
</dbReference>
<proteinExistence type="predicted"/>
<sequence length="88" mass="10314">MNDSNAPETLDAKHEQNRQRRIEAIKRWVEYIKSEPPEKWGPQQNMVVNDQLTSAQHVQISAKHQQHIKDVADELANIQRDDSETQRD</sequence>
<keyword evidence="2" id="KW-1185">Reference proteome</keyword>
<dbReference type="InterPro" id="IPR058463">
    <property type="entry name" value="DUF8150"/>
</dbReference>
<evidence type="ECO:0000313" key="2">
    <source>
        <dbReference type="Proteomes" id="UP000471521"/>
    </source>
</evidence>
<evidence type="ECO:0000313" key="1">
    <source>
        <dbReference type="EMBL" id="MXR19118.1"/>
    </source>
</evidence>
<dbReference type="OrthoDB" id="210908at2157"/>
<reference evidence="1 2" key="1">
    <citation type="submission" date="2019-12" db="EMBL/GenBank/DDBJ databases">
        <title>Isolation and characterization of three novel carbon monoxide-oxidizing members of Halobacteria from salione crusts and soils.</title>
        <authorList>
            <person name="Myers M.R."/>
            <person name="King G.M."/>
        </authorList>
    </citation>
    <scope>NUCLEOTIDE SEQUENCE [LARGE SCALE GENOMIC DNA]</scope>
    <source>
        <strain evidence="1 2">PCN9</strain>
    </source>
</reference>
<accession>A0A6B0SCM6</accession>
<comment type="caution">
    <text evidence="1">The sequence shown here is derived from an EMBL/GenBank/DDBJ whole genome shotgun (WGS) entry which is preliminary data.</text>
</comment>
<dbReference type="RefSeq" id="WP_159524719.1">
    <property type="nucleotide sequence ID" value="NZ_WUUU01000001.1"/>
</dbReference>
<organism evidence="1 2">
    <name type="scientific">Halobacterium bonnevillei</name>
    <dbReference type="NCBI Taxonomy" id="2692200"/>
    <lineage>
        <taxon>Archaea</taxon>
        <taxon>Methanobacteriati</taxon>
        <taxon>Methanobacteriota</taxon>
        <taxon>Stenosarchaea group</taxon>
        <taxon>Halobacteria</taxon>
        <taxon>Halobacteriales</taxon>
        <taxon>Halobacteriaceae</taxon>
        <taxon>Halobacterium</taxon>
    </lineage>
</organism>
<dbReference type="Proteomes" id="UP000471521">
    <property type="component" value="Unassembled WGS sequence"/>
</dbReference>
<dbReference type="AlphaFoldDB" id="A0A6B0SCM6"/>
<dbReference type="Pfam" id="PF26477">
    <property type="entry name" value="DUF8150"/>
    <property type="match status" value="1"/>
</dbReference>
<protein>
    <submittedName>
        <fullName evidence="1">Uncharacterized protein</fullName>
    </submittedName>
</protein>
<gene>
    <name evidence="1" type="ORF">GRX66_00300</name>
</gene>
<name>A0A6B0SCM6_9EURY</name>